<evidence type="ECO:0000313" key="9">
    <source>
        <dbReference type="EMBL" id="MEQ3354297.1"/>
    </source>
</evidence>
<gene>
    <name evidence="9" type="ORF">AAA081_08330</name>
</gene>
<accession>A0ABV1J7Y9</accession>
<evidence type="ECO:0000256" key="6">
    <source>
        <dbReference type="SAM" id="SignalP"/>
    </source>
</evidence>
<evidence type="ECO:0000313" key="10">
    <source>
        <dbReference type="Proteomes" id="UP001481872"/>
    </source>
</evidence>
<protein>
    <submittedName>
        <fullName evidence="9">S-layer homology domain-containing protein</fullName>
    </submittedName>
</protein>
<reference evidence="9 10" key="1">
    <citation type="submission" date="2024-04" db="EMBL/GenBank/DDBJ databases">
        <title>Human intestinal bacterial collection.</title>
        <authorList>
            <person name="Pauvert C."/>
            <person name="Hitch T.C.A."/>
            <person name="Clavel T."/>
        </authorList>
    </citation>
    <scope>NUCLEOTIDE SEQUENCE [LARGE SCALE GENOMIC DNA]</scope>
    <source>
        <strain evidence="9 10">CLA-SR-H026</strain>
    </source>
</reference>
<evidence type="ECO:0000256" key="3">
    <source>
        <dbReference type="ARBA" id="ARBA00022801"/>
    </source>
</evidence>
<evidence type="ECO:0000256" key="5">
    <source>
        <dbReference type="SAM" id="MobiDB-lite"/>
    </source>
</evidence>
<keyword evidence="10" id="KW-1185">Reference proteome</keyword>
<dbReference type="EMBL" id="JBBNPS010000034">
    <property type="protein sequence ID" value="MEQ3354297.1"/>
    <property type="molecule type" value="Genomic_DNA"/>
</dbReference>
<dbReference type="Pfam" id="PF00395">
    <property type="entry name" value="SLH"/>
    <property type="match status" value="3"/>
</dbReference>
<dbReference type="PROSITE" id="PS51935">
    <property type="entry name" value="NLPC_P60"/>
    <property type="match status" value="1"/>
</dbReference>
<sequence>MKGHMKRQWTVLLLALVMTLATGFSVFAASYPDLAGHWSEGTMIKAADLGWIKGYDDGTMRPNQSVTRAEYIAMVHRMAGLEKVGAKEQSAYGDLNQAAWADGTIRQAEEAQLLDLVFLGPNLRPNDPITREEAAAVLNLGTMLKNVGTQSGLTKENMETIHNFAATMTERNNNPDALSYSDKADVTPRYAWAVGQLTDGKIITGYENNAFKPQGKLTRAEAMTLILRATGEVPAPVEKPAPQPAPQPTPAPKPATELVGKVVQEDGKYYIVNVENGARFSRDAFKDGYVTIGDQAYLLGPDDALTSGFIRRDNKTYYIDREKGKVRGWKQIGDGLYYFSPANYRMYKNGMFSTGEGVYWFGQDGKLKIGKRPGGQHGRLVYWAGPSAKELENGWLTGPDQELRFRGQEMANYAAAFEGQPFRWYGFEFDSGKGVYCVGLTYATHKAFGIHIPGPNDANIRLHRGYELPRVQYEAAYKFGGMRYPANFANAWPGDIIFNYSPNFYLGYNHVGLYMGKNNGRDIYVHATLKNGIFVGDCREMNREIGRRFNKEFVRYNTDKNKGNGQIPEILRRQ</sequence>
<feature type="chain" id="PRO_5045453539" evidence="6">
    <location>
        <begin position="29"/>
        <end position="574"/>
    </location>
</feature>
<feature type="domain" description="NlpC/P60" evidence="8">
    <location>
        <begin position="404"/>
        <end position="557"/>
    </location>
</feature>
<dbReference type="InterPro" id="IPR001119">
    <property type="entry name" value="SLH_dom"/>
</dbReference>
<dbReference type="InterPro" id="IPR051465">
    <property type="entry name" value="Cell_Envelope_Struct_Comp"/>
</dbReference>
<evidence type="ECO:0000256" key="4">
    <source>
        <dbReference type="ARBA" id="ARBA00022807"/>
    </source>
</evidence>
<dbReference type="SUPFAM" id="SSF69360">
    <property type="entry name" value="Cell wall binding repeat"/>
    <property type="match status" value="1"/>
</dbReference>
<feature type="domain" description="SLH" evidence="7">
    <location>
        <begin position="26"/>
        <end position="89"/>
    </location>
</feature>
<keyword evidence="2" id="KW-0645">Protease</keyword>
<keyword evidence="6" id="KW-0732">Signal</keyword>
<feature type="region of interest" description="Disordered" evidence="5">
    <location>
        <begin position="235"/>
        <end position="255"/>
    </location>
</feature>
<dbReference type="Proteomes" id="UP001481872">
    <property type="component" value="Unassembled WGS sequence"/>
</dbReference>
<dbReference type="PANTHER" id="PTHR43308:SF5">
    <property type="entry name" value="S-LAYER PROTEIN _ PEPTIDOGLYCAN ENDO-BETA-N-ACETYLGLUCOSAMINIDASE"/>
    <property type="match status" value="1"/>
</dbReference>
<keyword evidence="3" id="KW-0378">Hydrolase</keyword>
<evidence type="ECO:0000259" key="7">
    <source>
        <dbReference type="PROSITE" id="PS51272"/>
    </source>
</evidence>
<dbReference type="Gene3D" id="2.10.270.10">
    <property type="entry name" value="Cholin Binding"/>
    <property type="match status" value="1"/>
</dbReference>
<comment type="similarity">
    <text evidence="1">Belongs to the peptidase C40 family.</text>
</comment>
<dbReference type="Gene3D" id="3.90.1720.10">
    <property type="entry name" value="endopeptidase domain like (from Nostoc punctiforme)"/>
    <property type="match status" value="1"/>
</dbReference>
<feature type="signal peptide" evidence="6">
    <location>
        <begin position="1"/>
        <end position="28"/>
    </location>
</feature>
<organism evidence="9 10">
    <name type="scientific">Aedoeadaptatus acetigenes</name>
    <dbReference type="NCBI Taxonomy" id="2981723"/>
    <lineage>
        <taxon>Bacteria</taxon>
        <taxon>Bacillati</taxon>
        <taxon>Bacillota</taxon>
        <taxon>Tissierellia</taxon>
        <taxon>Tissierellales</taxon>
        <taxon>Peptoniphilaceae</taxon>
        <taxon>Aedoeadaptatus</taxon>
    </lineage>
</organism>
<evidence type="ECO:0000256" key="2">
    <source>
        <dbReference type="ARBA" id="ARBA00022670"/>
    </source>
</evidence>
<feature type="compositionally biased region" description="Pro residues" evidence="5">
    <location>
        <begin position="237"/>
        <end position="253"/>
    </location>
</feature>
<dbReference type="InterPro" id="IPR000064">
    <property type="entry name" value="NLP_P60_dom"/>
</dbReference>
<dbReference type="PROSITE" id="PS51272">
    <property type="entry name" value="SLH"/>
    <property type="match status" value="2"/>
</dbReference>
<dbReference type="RefSeq" id="WP_349054573.1">
    <property type="nucleotide sequence ID" value="NZ_JBBNPS010000034.1"/>
</dbReference>
<dbReference type="PANTHER" id="PTHR43308">
    <property type="entry name" value="OUTER MEMBRANE PROTEIN ALPHA-RELATED"/>
    <property type="match status" value="1"/>
</dbReference>
<feature type="domain" description="SLH" evidence="7">
    <location>
        <begin position="177"/>
        <end position="240"/>
    </location>
</feature>
<proteinExistence type="inferred from homology"/>
<evidence type="ECO:0000259" key="8">
    <source>
        <dbReference type="PROSITE" id="PS51935"/>
    </source>
</evidence>
<name>A0ABV1J7Y9_9FIRM</name>
<dbReference type="SUPFAM" id="SSF54001">
    <property type="entry name" value="Cysteine proteinases"/>
    <property type="match status" value="1"/>
</dbReference>
<comment type="caution">
    <text evidence="9">The sequence shown here is derived from an EMBL/GenBank/DDBJ whole genome shotgun (WGS) entry which is preliminary data.</text>
</comment>
<keyword evidence="4" id="KW-0788">Thiol protease</keyword>
<dbReference type="InterPro" id="IPR038765">
    <property type="entry name" value="Papain-like_cys_pep_sf"/>
</dbReference>
<evidence type="ECO:0000256" key="1">
    <source>
        <dbReference type="ARBA" id="ARBA00007074"/>
    </source>
</evidence>